<evidence type="ECO:0000313" key="4">
    <source>
        <dbReference type="Proteomes" id="UP000029661"/>
    </source>
</evidence>
<name>A0A089ZEU4_METFO</name>
<dbReference type="RefSeq" id="WP_048085522.1">
    <property type="nucleotide sequence ID" value="NZ_CALCVY010000150.1"/>
</dbReference>
<dbReference type="PATRIC" id="fig|2162.10.peg.590"/>
<sequence>MRSERTVFFVSALAVLSVTGLLVYLEYNSSSNTLENSPVQVPAGWEKINVPEKKIIPYDYNHTFILNIESIKLSTYYITFFNILYYADFANDDQEIQNNNMEAGKIGIEGVEVLYEKHIVFNTTNDLKTINNLQQYYMFQKDGKFYIVRFGYFSKNSTDSSIINSSSALFNETLKSIIRTI</sequence>
<organism evidence="2 4">
    <name type="scientific">Methanobacterium formicicum</name>
    <dbReference type="NCBI Taxonomy" id="2162"/>
    <lineage>
        <taxon>Archaea</taxon>
        <taxon>Methanobacteriati</taxon>
        <taxon>Methanobacteriota</taxon>
        <taxon>Methanomada group</taxon>
        <taxon>Methanobacteria</taxon>
        <taxon>Methanobacteriales</taxon>
        <taxon>Methanobacteriaceae</taxon>
        <taxon>Methanobacterium</taxon>
    </lineage>
</organism>
<dbReference type="KEGG" id="mfc:BRM9_1789"/>
<dbReference type="Proteomes" id="UP000062768">
    <property type="component" value="Chromosome I"/>
</dbReference>
<keyword evidence="5" id="KW-1185">Reference proteome</keyword>
<keyword evidence="1" id="KW-0472">Membrane</keyword>
<evidence type="ECO:0000256" key="1">
    <source>
        <dbReference type="SAM" id="Phobius"/>
    </source>
</evidence>
<evidence type="ECO:0000313" key="2">
    <source>
        <dbReference type="EMBL" id="AIS32597.1"/>
    </source>
</evidence>
<reference evidence="2" key="1">
    <citation type="submission" date="2013-12" db="EMBL/GenBank/DDBJ databases">
        <title>The complete genome sequence of Methanobacterium sp. BRM9.</title>
        <authorList>
            <consortium name="Pastoral Greenhouse Gas Research Consortium"/>
            <person name="Kelly W.J."/>
            <person name="Leahy S.C."/>
            <person name="Perry R."/>
            <person name="Li D."/>
            <person name="Altermann E."/>
            <person name="Lambie S.C."/>
            <person name="Attwood G.T."/>
        </authorList>
    </citation>
    <scope>NUCLEOTIDE SEQUENCE [LARGE SCALE GENOMIC DNA]</scope>
    <source>
        <strain evidence="2">BRM9</strain>
    </source>
</reference>
<protein>
    <submittedName>
        <fullName evidence="3">Putative membrane protein</fullName>
    </submittedName>
</protein>
<gene>
    <name evidence="2" type="ORF">BRM9_1789</name>
    <name evidence="3" type="ORF">MB9_0567</name>
</gene>
<dbReference type="Proteomes" id="UP000029661">
    <property type="component" value="Chromosome"/>
</dbReference>
<feature type="transmembrane region" description="Helical" evidence="1">
    <location>
        <begin position="7"/>
        <end position="25"/>
    </location>
</feature>
<dbReference type="EMBL" id="LN734822">
    <property type="protein sequence ID" value="CEL24214.1"/>
    <property type="molecule type" value="Genomic_DNA"/>
</dbReference>
<reference evidence="3" key="2">
    <citation type="submission" date="2014-09" db="EMBL/GenBank/DDBJ databases">
        <authorList>
            <person name="Bishop-Lilly K.A."/>
            <person name="Broomall S.M."/>
            <person name="Chain P.S."/>
            <person name="Chertkov O."/>
            <person name="Coyne S.R."/>
            <person name="Daligault H.E."/>
            <person name="Davenport K.W."/>
            <person name="Erkkila T."/>
            <person name="Frey K.G."/>
            <person name="Gibbons H.S."/>
            <person name="Gu W."/>
            <person name="Jaissle J."/>
            <person name="Johnson S.L."/>
            <person name="Koroleva G.I."/>
            <person name="Ladner J.T."/>
            <person name="Lo C.-C."/>
            <person name="Minogue T.D."/>
            <person name="Munk C."/>
            <person name="Palacios G.F."/>
            <person name="Redden C.L."/>
            <person name="Rosenzweig C.N."/>
            <person name="Scholz M.B."/>
            <person name="Teshima H."/>
            <person name="Xu Y."/>
        </authorList>
    </citation>
    <scope>NUCLEOTIDE SEQUENCE</scope>
    <source>
        <strain evidence="3">Mb9</strain>
    </source>
</reference>
<dbReference type="AlphaFoldDB" id="A0A089ZEU4"/>
<accession>A0A089ZEU4</accession>
<dbReference type="GeneID" id="26738824"/>
<keyword evidence="1" id="KW-0812">Transmembrane</keyword>
<evidence type="ECO:0000313" key="5">
    <source>
        <dbReference type="Proteomes" id="UP000062768"/>
    </source>
</evidence>
<keyword evidence="1" id="KW-1133">Transmembrane helix</keyword>
<proteinExistence type="predicted"/>
<dbReference type="EMBL" id="CP006933">
    <property type="protein sequence ID" value="AIS32597.1"/>
    <property type="molecule type" value="Genomic_DNA"/>
</dbReference>
<evidence type="ECO:0000313" key="3">
    <source>
        <dbReference type="EMBL" id="CEL24214.1"/>
    </source>
</evidence>